<dbReference type="Gene3D" id="3.30.390.10">
    <property type="entry name" value="Enolase-like, N-terminal domain"/>
    <property type="match status" value="1"/>
</dbReference>
<evidence type="ECO:0000313" key="6">
    <source>
        <dbReference type="Proteomes" id="UP001499967"/>
    </source>
</evidence>
<reference evidence="5 6" key="1">
    <citation type="journal article" date="2019" name="Int. J. Syst. Evol. Microbiol.">
        <title>The Global Catalogue of Microorganisms (GCM) 10K type strain sequencing project: providing services to taxonomists for standard genome sequencing and annotation.</title>
        <authorList>
            <consortium name="The Broad Institute Genomics Platform"/>
            <consortium name="The Broad Institute Genome Sequencing Center for Infectious Disease"/>
            <person name="Wu L."/>
            <person name="Ma J."/>
        </authorList>
    </citation>
    <scope>NUCLEOTIDE SEQUENCE [LARGE SCALE GENOMIC DNA]</scope>
    <source>
        <strain evidence="5 6">JCM 11117</strain>
    </source>
</reference>
<dbReference type="SUPFAM" id="SSF54826">
    <property type="entry name" value="Enolase N-terminal domain-like"/>
    <property type="match status" value="1"/>
</dbReference>
<dbReference type="CDD" id="cd03316">
    <property type="entry name" value="MR_like"/>
    <property type="match status" value="1"/>
</dbReference>
<dbReference type="EMBL" id="BAAAHP010000140">
    <property type="protein sequence ID" value="GAA0948080.1"/>
    <property type="molecule type" value="Genomic_DNA"/>
</dbReference>
<evidence type="ECO:0000259" key="4">
    <source>
        <dbReference type="SMART" id="SM00922"/>
    </source>
</evidence>
<evidence type="ECO:0000256" key="2">
    <source>
        <dbReference type="ARBA" id="ARBA00022723"/>
    </source>
</evidence>
<dbReference type="InterPro" id="IPR013341">
    <property type="entry name" value="Mandelate_racemase_N_dom"/>
</dbReference>
<dbReference type="PROSITE" id="PS00908">
    <property type="entry name" value="MR_MLE_1"/>
    <property type="match status" value="1"/>
</dbReference>
<dbReference type="InterPro" id="IPR036849">
    <property type="entry name" value="Enolase-like_C_sf"/>
</dbReference>
<dbReference type="Proteomes" id="UP001499967">
    <property type="component" value="Unassembled WGS sequence"/>
</dbReference>
<keyword evidence="2" id="KW-0479">Metal-binding</keyword>
<gene>
    <name evidence="5" type="ORF">GCM10009559_47590</name>
</gene>
<dbReference type="InterPro" id="IPR046945">
    <property type="entry name" value="RHMD-like"/>
</dbReference>
<dbReference type="InterPro" id="IPR033978">
    <property type="entry name" value="L-talarate_dehydratase"/>
</dbReference>
<dbReference type="SFLD" id="SFLDF00134">
    <property type="entry name" value="L-talarate/galactarate_dehydra"/>
    <property type="match status" value="1"/>
</dbReference>
<accession>A0ABN1QVJ1</accession>
<dbReference type="SMART" id="SM00922">
    <property type="entry name" value="MR_MLE"/>
    <property type="match status" value="1"/>
</dbReference>
<dbReference type="Pfam" id="PF02746">
    <property type="entry name" value="MR_MLE_N"/>
    <property type="match status" value="1"/>
</dbReference>
<dbReference type="NCBIfam" id="NF047820">
    <property type="entry name" value="TalGalacDh"/>
    <property type="match status" value="1"/>
</dbReference>
<comment type="cofactor">
    <cofactor evidence="1">
        <name>Mg(2+)</name>
        <dbReference type="ChEBI" id="CHEBI:18420"/>
    </cofactor>
</comment>
<dbReference type="PANTHER" id="PTHR13794:SF58">
    <property type="entry name" value="MITOCHONDRIAL ENOLASE SUPERFAMILY MEMBER 1"/>
    <property type="match status" value="1"/>
</dbReference>
<protein>
    <submittedName>
        <fullName evidence="5">L-talarate/galactarate dehydratase</fullName>
    </submittedName>
</protein>
<dbReference type="Gene3D" id="3.20.20.120">
    <property type="entry name" value="Enolase-like C-terminal domain"/>
    <property type="match status" value="1"/>
</dbReference>
<comment type="caution">
    <text evidence="5">The sequence shown here is derived from an EMBL/GenBank/DDBJ whole genome shotgun (WGS) entry which is preliminary data.</text>
</comment>
<dbReference type="Pfam" id="PF13378">
    <property type="entry name" value="MR_MLE_C"/>
    <property type="match status" value="1"/>
</dbReference>
<dbReference type="InterPro" id="IPR029017">
    <property type="entry name" value="Enolase-like_N"/>
</dbReference>
<dbReference type="InterPro" id="IPR013342">
    <property type="entry name" value="Mandelate_racemase_C"/>
</dbReference>
<feature type="domain" description="Mandelate racemase/muconate lactonizing enzyme C-terminal" evidence="4">
    <location>
        <begin position="153"/>
        <end position="249"/>
    </location>
</feature>
<dbReference type="SFLD" id="SFLDG00179">
    <property type="entry name" value="mandelate_racemase"/>
    <property type="match status" value="1"/>
</dbReference>
<evidence type="ECO:0000256" key="1">
    <source>
        <dbReference type="ARBA" id="ARBA00001946"/>
    </source>
</evidence>
<sequence length="374" mass="40912">MLDRITSVRLSSVTLPLPTGISDAKVLTGRQRPMTEVAFLFAEITTEAGWEGLGFSYSKRAGGPAQFAHAREVAPDLIGEDPSDIGRLWTKLVWAGASVGRSGAATQALAAIDVALWDLKAKRAGLPLAKLLGAHRNSVRCYNTSGGFLHEPIEQVLDNATRTLESGVGGIKIKIGQPDRAADLRRVRAVREHIGDAPLMVDANQQWDRPTAMRVGRALEEFDLVWIEEPLDAYDAEGHAALARSLDTAIASGEMLTSVAEHAELIRHGAVDVLQPDAPRIGGITQFLKLAALAEHRNLQLAPHFAMEIHVHLAAAYPIEPWVEHFDWLYPLFPERLEIRDGRMHLSDRPGLGVTLSEQARAWTVAEEKITSPR</sequence>
<keyword evidence="6" id="KW-1185">Reference proteome</keyword>
<dbReference type="InterPro" id="IPR029065">
    <property type="entry name" value="Enolase_C-like"/>
</dbReference>
<keyword evidence="3" id="KW-0460">Magnesium</keyword>
<proteinExistence type="predicted"/>
<organism evidence="5 6">
    <name type="scientific">Pseudonocardia zijingensis</name>
    <dbReference type="NCBI Taxonomy" id="153376"/>
    <lineage>
        <taxon>Bacteria</taxon>
        <taxon>Bacillati</taxon>
        <taxon>Actinomycetota</taxon>
        <taxon>Actinomycetes</taxon>
        <taxon>Pseudonocardiales</taxon>
        <taxon>Pseudonocardiaceae</taxon>
        <taxon>Pseudonocardia</taxon>
    </lineage>
</organism>
<dbReference type="SFLD" id="SFLDS00001">
    <property type="entry name" value="Enolase"/>
    <property type="match status" value="1"/>
</dbReference>
<dbReference type="SUPFAM" id="SSF51604">
    <property type="entry name" value="Enolase C-terminal domain-like"/>
    <property type="match status" value="1"/>
</dbReference>
<dbReference type="PROSITE" id="PS00909">
    <property type="entry name" value="MR_MLE_2"/>
    <property type="match status" value="1"/>
</dbReference>
<evidence type="ECO:0000256" key="3">
    <source>
        <dbReference type="ARBA" id="ARBA00022842"/>
    </source>
</evidence>
<dbReference type="PANTHER" id="PTHR13794">
    <property type="entry name" value="ENOLASE SUPERFAMILY, MANDELATE RACEMASE"/>
    <property type="match status" value="1"/>
</dbReference>
<evidence type="ECO:0000313" key="5">
    <source>
        <dbReference type="EMBL" id="GAA0948080.1"/>
    </source>
</evidence>
<dbReference type="RefSeq" id="WP_343943748.1">
    <property type="nucleotide sequence ID" value="NZ_BAAAHP010000140.1"/>
</dbReference>
<dbReference type="InterPro" id="IPR018110">
    <property type="entry name" value="Mandel_Rmase/mucon_lact_enz_CS"/>
</dbReference>
<name>A0ABN1QVJ1_9PSEU</name>